<sequence>MSTVQSLINDVSQKINALETAQALYSRQLSPDFSTFDYINTDELGLSRILAALLDPKGSHAQQESFLRLFVEHCLPVIYKDDNWQTMLNNLEKTEVFLEEITGKSNTQRRMDIYLRCQVGNDSYGICIENKPYAADQLDQMKDYATELKNRKHKLWHLVYLNEDNDVPSEYSVDTKTLEYWKTSNQYSHLRFSDLIGWLKACQVECQNHSVSEFIAQLTKFIQKQFMGIENMNEAKSVLNTMLSSQENITSALKIALSTHDMKKQLIEKLQHDLTTIIAKGNKPYSMIKTNLKGIKKEEQITFNIKESALEFCLGFGGTVFNFPYLGIFIANDDVKPDYEYYEKILTKCKDGHSLASENIKAEEDKEKGGYWCAWYNFEPHDWWSKTEPWEQIHNKKMAYKIIAELDWYYKVLNDNGLLTK</sequence>
<dbReference type="Proteomes" id="UP000076104">
    <property type="component" value="Chromosome"/>
</dbReference>
<evidence type="ECO:0008006" key="3">
    <source>
        <dbReference type="Google" id="ProtNLM"/>
    </source>
</evidence>
<keyword evidence="2" id="KW-1185">Reference proteome</keyword>
<protein>
    <recommendedName>
        <fullName evidence="3">PD-(D/E)XK nuclease superfamily protein</fullName>
    </recommendedName>
</protein>
<proteinExistence type="predicted"/>
<dbReference type="RefSeq" id="WP_062844823.1">
    <property type="nucleotide sequence ID" value="NZ_CP014945.1"/>
</dbReference>
<dbReference type="GeneID" id="33060006"/>
<dbReference type="Pfam" id="PF14281">
    <property type="entry name" value="PDDEXK_4"/>
    <property type="match status" value="1"/>
</dbReference>
<organism evidence="1 2">
    <name type="scientific">Psychrobacter alimentarius</name>
    <dbReference type="NCBI Taxonomy" id="261164"/>
    <lineage>
        <taxon>Bacteria</taxon>
        <taxon>Pseudomonadati</taxon>
        <taxon>Pseudomonadota</taxon>
        <taxon>Gammaproteobacteria</taxon>
        <taxon>Moraxellales</taxon>
        <taxon>Moraxellaceae</taxon>
        <taxon>Psychrobacter</taxon>
    </lineage>
</organism>
<name>A0ABM5ZYK4_9GAMM</name>
<gene>
    <name evidence="1" type="ORF">A3K91_1634</name>
</gene>
<dbReference type="InterPro" id="IPR029470">
    <property type="entry name" value="PDDEXK_4"/>
</dbReference>
<evidence type="ECO:0000313" key="2">
    <source>
        <dbReference type="Proteomes" id="UP000076104"/>
    </source>
</evidence>
<reference evidence="1 2" key="1">
    <citation type="submission" date="2016-03" db="EMBL/GenBank/DDBJ databases">
        <title>Genome sequencing of Psychrobacter alimentarius PAMC 27889.</title>
        <authorList>
            <person name="Lee J."/>
            <person name="Kim O.-S."/>
        </authorList>
    </citation>
    <scope>NUCLEOTIDE SEQUENCE [LARGE SCALE GENOMIC DNA]</scope>
    <source>
        <strain evidence="1 2">PAMC 27889</strain>
    </source>
</reference>
<accession>A0ABM5ZYK4</accession>
<evidence type="ECO:0000313" key="1">
    <source>
        <dbReference type="EMBL" id="AMT97235.1"/>
    </source>
</evidence>
<dbReference type="EMBL" id="CP014945">
    <property type="protein sequence ID" value="AMT97235.1"/>
    <property type="molecule type" value="Genomic_DNA"/>
</dbReference>